<feature type="domain" description="SGNH" evidence="2">
    <location>
        <begin position="152"/>
        <end position="369"/>
    </location>
</feature>
<dbReference type="Proteomes" id="UP001432027">
    <property type="component" value="Unassembled WGS sequence"/>
</dbReference>
<gene>
    <name evidence="3" type="ORF">PENTCL1PPCAC_2669</name>
</gene>
<evidence type="ECO:0000256" key="1">
    <source>
        <dbReference type="SAM" id="Phobius"/>
    </source>
</evidence>
<evidence type="ECO:0000313" key="3">
    <source>
        <dbReference type="EMBL" id="GMS80495.1"/>
    </source>
</evidence>
<keyword evidence="1" id="KW-0812">Transmembrane</keyword>
<dbReference type="PANTHER" id="PTHR23028:SF53">
    <property type="entry name" value="ACYL_TRANSF_3 DOMAIN-CONTAINING PROTEIN"/>
    <property type="match status" value="1"/>
</dbReference>
<dbReference type="GO" id="GO:0016020">
    <property type="term" value="C:membrane"/>
    <property type="evidence" value="ECO:0007669"/>
    <property type="project" value="TreeGrafter"/>
</dbReference>
<keyword evidence="1" id="KW-0472">Membrane</keyword>
<comment type="caution">
    <text evidence="3">The sequence shown here is derived from an EMBL/GenBank/DDBJ whole genome shotgun (WGS) entry which is preliminary data.</text>
</comment>
<proteinExistence type="predicted"/>
<dbReference type="GO" id="GO:0000271">
    <property type="term" value="P:polysaccharide biosynthetic process"/>
    <property type="evidence" value="ECO:0007669"/>
    <property type="project" value="TreeGrafter"/>
</dbReference>
<protein>
    <recommendedName>
        <fullName evidence="2">SGNH domain-containing protein</fullName>
    </recommendedName>
</protein>
<name>A0AAV5SC89_9BILA</name>
<keyword evidence="1" id="KW-1133">Transmembrane helix</keyword>
<sequence>MVFTAYQREKTTIDSWESLLIVLCMTMVLTLFFHHSVEQWSLKRGYVSVAVYVGIVYTVLATLLFNSSSISEALLSNRLDDLLKGNSEVKTTPEDWKPDMNFTMEQIRAIIRFNQGGAILPFPPYQVDEEARKWTNYTDETEHTGYSFIWKGKGNLSVLLLGNSFAWRAAPVIHDVFKGQFSVLRVYTHLGCRILTDFDCPKYRAAYPIVLEKMRPHITLVIARYASHTADFLASLKKKTEERIEQMKNFSLRVVVDGQNTFCGPVLKLKSGEDIDTPAEIVRRLQKRRLDMQELHWTRNKSDEYHSMETSLLSSIAQSNPNITFNNIYEQYCLQKEGVCPFYYPKTIHSFYGDKWGHLISEGLNALRRGYQDIATSLIHELSV</sequence>
<evidence type="ECO:0000313" key="4">
    <source>
        <dbReference type="Proteomes" id="UP001432027"/>
    </source>
</evidence>
<accession>A0AAV5SC89</accession>
<dbReference type="InterPro" id="IPR050879">
    <property type="entry name" value="Acyltransferase_3"/>
</dbReference>
<dbReference type="InterPro" id="IPR043968">
    <property type="entry name" value="SGNH"/>
</dbReference>
<feature type="transmembrane region" description="Helical" evidence="1">
    <location>
        <begin position="45"/>
        <end position="65"/>
    </location>
</feature>
<feature type="transmembrane region" description="Helical" evidence="1">
    <location>
        <begin position="15"/>
        <end position="33"/>
    </location>
</feature>
<feature type="non-terminal residue" evidence="3">
    <location>
        <position position="384"/>
    </location>
</feature>
<dbReference type="PANTHER" id="PTHR23028">
    <property type="entry name" value="ACETYLTRANSFERASE"/>
    <property type="match status" value="1"/>
</dbReference>
<evidence type="ECO:0000259" key="2">
    <source>
        <dbReference type="Pfam" id="PF19040"/>
    </source>
</evidence>
<dbReference type="Pfam" id="PF19040">
    <property type="entry name" value="SGNH"/>
    <property type="match status" value="1"/>
</dbReference>
<reference evidence="3" key="1">
    <citation type="submission" date="2023-10" db="EMBL/GenBank/DDBJ databases">
        <title>Genome assembly of Pristionchus species.</title>
        <authorList>
            <person name="Yoshida K."/>
            <person name="Sommer R.J."/>
        </authorList>
    </citation>
    <scope>NUCLEOTIDE SEQUENCE</scope>
    <source>
        <strain evidence="3">RS0144</strain>
    </source>
</reference>
<dbReference type="EMBL" id="BTSX01000001">
    <property type="protein sequence ID" value="GMS80495.1"/>
    <property type="molecule type" value="Genomic_DNA"/>
</dbReference>
<organism evidence="3 4">
    <name type="scientific">Pristionchus entomophagus</name>
    <dbReference type="NCBI Taxonomy" id="358040"/>
    <lineage>
        <taxon>Eukaryota</taxon>
        <taxon>Metazoa</taxon>
        <taxon>Ecdysozoa</taxon>
        <taxon>Nematoda</taxon>
        <taxon>Chromadorea</taxon>
        <taxon>Rhabditida</taxon>
        <taxon>Rhabditina</taxon>
        <taxon>Diplogasteromorpha</taxon>
        <taxon>Diplogasteroidea</taxon>
        <taxon>Neodiplogasteridae</taxon>
        <taxon>Pristionchus</taxon>
    </lineage>
</organism>
<keyword evidence="4" id="KW-1185">Reference proteome</keyword>
<dbReference type="AlphaFoldDB" id="A0AAV5SC89"/>